<feature type="transmembrane region" description="Helical" evidence="2">
    <location>
        <begin position="6"/>
        <end position="23"/>
    </location>
</feature>
<evidence type="ECO:0000313" key="4">
    <source>
        <dbReference type="Proteomes" id="UP000295497"/>
    </source>
</evidence>
<dbReference type="AlphaFoldDB" id="A0A4P2QLD2"/>
<organism evidence="3 4">
    <name type="scientific">Sorangium cellulosum</name>
    <name type="common">Polyangium cellulosum</name>
    <dbReference type="NCBI Taxonomy" id="56"/>
    <lineage>
        <taxon>Bacteria</taxon>
        <taxon>Pseudomonadati</taxon>
        <taxon>Myxococcota</taxon>
        <taxon>Polyangia</taxon>
        <taxon>Polyangiales</taxon>
        <taxon>Polyangiaceae</taxon>
        <taxon>Sorangium</taxon>
    </lineage>
</organism>
<dbReference type="EMBL" id="CP012672">
    <property type="protein sequence ID" value="AUX30293.1"/>
    <property type="molecule type" value="Genomic_DNA"/>
</dbReference>
<gene>
    <name evidence="3" type="ORF">SOCE836_023930</name>
</gene>
<accession>A0A4P2QLD2</accession>
<evidence type="ECO:0000256" key="2">
    <source>
        <dbReference type="SAM" id="Phobius"/>
    </source>
</evidence>
<keyword evidence="2" id="KW-0472">Membrane</keyword>
<evidence type="ECO:0000256" key="1">
    <source>
        <dbReference type="SAM" id="MobiDB-lite"/>
    </source>
</evidence>
<dbReference type="RefSeq" id="WP_129574314.1">
    <property type="nucleotide sequence ID" value="NZ_CP012672.1"/>
</dbReference>
<keyword evidence="2" id="KW-1133">Transmembrane helix</keyword>
<evidence type="ECO:0000313" key="3">
    <source>
        <dbReference type="EMBL" id="AUX30293.1"/>
    </source>
</evidence>
<keyword evidence="2" id="KW-0812">Transmembrane</keyword>
<proteinExistence type="predicted"/>
<feature type="region of interest" description="Disordered" evidence="1">
    <location>
        <begin position="92"/>
        <end position="134"/>
    </location>
</feature>
<name>A0A4P2QLD2_SORCE</name>
<reference evidence="3 4" key="1">
    <citation type="submission" date="2015-09" db="EMBL/GenBank/DDBJ databases">
        <title>Sorangium comparison.</title>
        <authorList>
            <person name="Zaburannyi N."/>
            <person name="Bunk B."/>
            <person name="Overmann J."/>
            <person name="Mueller R."/>
        </authorList>
    </citation>
    <scope>NUCLEOTIDE SEQUENCE [LARGE SCALE GENOMIC DNA]</scope>
    <source>
        <strain evidence="3 4">So ce836</strain>
    </source>
</reference>
<protein>
    <submittedName>
        <fullName evidence="3">Uncharacterized protein</fullName>
    </submittedName>
</protein>
<dbReference type="Proteomes" id="UP000295497">
    <property type="component" value="Chromosome"/>
</dbReference>
<sequence>MAADWLIVLLAAAGGVGAVVVAARRLLARRHYRASDVTLVCPRTGTPVRCRLIADGRSGEFVEVARCSRLPGVQPACDQDCVKLLNLGIRLSPIDPARSGPSPVDPARSGPSPVDPARSGERADPGDPPGPPAP</sequence>